<comment type="subcellular location">
    <subcellularLocation>
        <location evidence="1">Cytoplasm</location>
    </subcellularLocation>
</comment>
<gene>
    <name evidence="8" type="ORF">ABIE19_002146</name>
</gene>
<dbReference type="PANTHER" id="PTHR30473:SF1">
    <property type="entry name" value="PHOH-LIKE PROTEIN"/>
    <property type="match status" value="1"/>
</dbReference>
<evidence type="ECO:0000313" key="8">
    <source>
        <dbReference type="EMBL" id="MET4684216.1"/>
    </source>
</evidence>
<dbReference type="Proteomes" id="UP001549313">
    <property type="component" value="Unassembled WGS sequence"/>
</dbReference>
<dbReference type="SUPFAM" id="SSF52540">
    <property type="entry name" value="P-loop containing nucleoside triphosphate hydrolases"/>
    <property type="match status" value="1"/>
</dbReference>
<evidence type="ECO:0000256" key="6">
    <source>
        <dbReference type="ARBA" id="ARBA00039970"/>
    </source>
</evidence>
<keyword evidence="3" id="KW-0963">Cytoplasm</keyword>
<dbReference type="SUPFAM" id="SSF54791">
    <property type="entry name" value="Eukaryotic type KH-domain (KH-domain type I)"/>
    <property type="match status" value="1"/>
</dbReference>
<dbReference type="PANTHER" id="PTHR30473">
    <property type="entry name" value="PROTEIN PHOH"/>
    <property type="match status" value="1"/>
</dbReference>
<accession>A0ABV2RCB6</accession>
<evidence type="ECO:0000256" key="4">
    <source>
        <dbReference type="ARBA" id="ARBA00022741"/>
    </source>
</evidence>
<keyword evidence="9" id="KW-1185">Reference proteome</keyword>
<dbReference type="Gene3D" id="3.40.50.300">
    <property type="entry name" value="P-loop containing nucleotide triphosphate hydrolases"/>
    <property type="match status" value="1"/>
</dbReference>
<proteinExistence type="inferred from homology"/>
<dbReference type="InterPro" id="IPR051451">
    <property type="entry name" value="PhoH2-like"/>
</dbReference>
<dbReference type="InterPro" id="IPR036612">
    <property type="entry name" value="KH_dom_type_1_sf"/>
</dbReference>
<keyword evidence="5" id="KW-0067">ATP-binding</keyword>
<organism evidence="8 9">
    <name type="scientific">Brevundimonas faecalis</name>
    <dbReference type="NCBI Taxonomy" id="947378"/>
    <lineage>
        <taxon>Bacteria</taxon>
        <taxon>Pseudomonadati</taxon>
        <taxon>Pseudomonadota</taxon>
        <taxon>Alphaproteobacteria</taxon>
        <taxon>Caulobacterales</taxon>
        <taxon>Caulobacteraceae</taxon>
        <taxon>Brevundimonas</taxon>
    </lineage>
</organism>
<feature type="domain" description="PhoH-like protein" evidence="7">
    <location>
        <begin position="111"/>
        <end position="314"/>
    </location>
</feature>
<reference evidence="8 9" key="1">
    <citation type="submission" date="2024-06" db="EMBL/GenBank/DDBJ databases">
        <title>Sorghum-associated microbial communities from plants grown in Nebraska, USA.</title>
        <authorList>
            <person name="Schachtman D."/>
        </authorList>
    </citation>
    <scope>NUCLEOTIDE SEQUENCE [LARGE SCALE GENOMIC DNA]</scope>
    <source>
        <strain evidence="8 9">2814</strain>
    </source>
</reference>
<evidence type="ECO:0000313" key="9">
    <source>
        <dbReference type="Proteomes" id="UP001549313"/>
    </source>
</evidence>
<evidence type="ECO:0000259" key="7">
    <source>
        <dbReference type="Pfam" id="PF02562"/>
    </source>
</evidence>
<dbReference type="RefSeq" id="WP_354089173.1">
    <property type="nucleotide sequence ID" value="NZ_JBEPTF010000002.1"/>
</dbReference>
<dbReference type="InterPro" id="IPR027417">
    <property type="entry name" value="P-loop_NTPase"/>
</dbReference>
<sequence length="332" mass="35624">MARESEFLSLSDQALRAVIGPNSRHVALIEDAFKVLVEAPGGGVSINGSPRDRAQAKRVIETLAKRADTGAEITEADVRMALGAAVAQPRPDQGRVVPDAVALPVGRRGAIAPKTAAQAQYLDMLSRCELTFGVGPAGTGKTFLAAAYGASLLRRGQVDRLVITRPAVEAGEKLGFLPGDLNEKVDPYLAPIWEALNDILGVDDVRRRREKGEIEAAPIAFMRGRTLSHAFIIVDEAQNLTRLQMKMVLTRLGEGARMVVTGDPSQIDLLNARDSGLDHALRILTDVKGVGVQAFKAEDVVRHAMVERIVRAYDADAAKGRPASDAGDKKDR</sequence>
<evidence type="ECO:0000256" key="5">
    <source>
        <dbReference type="ARBA" id="ARBA00022840"/>
    </source>
</evidence>
<evidence type="ECO:0000256" key="3">
    <source>
        <dbReference type="ARBA" id="ARBA00022490"/>
    </source>
</evidence>
<dbReference type="InterPro" id="IPR003714">
    <property type="entry name" value="PhoH"/>
</dbReference>
<evidence type="ECO:0000256" key="1">
    <source>
        <dbReference type="ARBA" id="ARBA00004496"/>
    </source>
</evidence>
<comment type="similarity">
    <text evidence="2">Belongs to the PhoH family.</text>
</comment>
<protein>
    <recommendedName>
        <fullName evidence="6">PhoH-like protein</fullName>
    </recommendedName>
</protein>
<evidence type="ECO:0000256" key="2">
    <source>
        <dbReference type="ARBA" id="ARBA00010393"/>
    </source>
</evidence>
<dbReference type="EMBL" id="JBEPTF010000002">
    <property type="protein sequence ID" value="MET4684216.1"/>
    <property type="molecule type" value="Genomic_DNA"/>
</dbReference>
<comment type="caution">
    <text evidence="8">The sequence shown here is derived from an EMBL/GenBank/DDBJ whole genome shotgun (WGS) entry which is preliminary data.</text>
</comment>
<keyword evidence="4" id="KW-0547">Nucleotide-binding</keyword>
<dbReference type="Pfam" id="PF02562">
    <property type="entry name" value="PhoH"/>
    <property type="match status" value="1"/>
</dbReference>
<name>A0ABV2RCB6_9CAUL</name>